<proteinExistence type="predicted"/>
<organism evidence="3 4">
    <name type="scientific">Thalassovita taeanensis</name>
    <dbReference type="NCBI Taxonomy" id="657014"/>
    <lineage>
        <taxon>Bacteria</taxon>
        <taxon>Pseudomonadati</taxon>
        <taxon>Pseudomonadota</taxon>
        <taxon>Alphaproteobacteria</taxon>
        <taxon>Rhodobacterales</taxon>
        <taxon>Roseobacteraceae</taxon>
        <taxon>Thalassovita</taxon>
    </lineage>
</organism>
<keyword evidence="4" id="KW-1185">Reference proteome</keyword>
<feature type="signal peptide" evidence="1">
    <location>
        <begin position="1"/>
        <end position="21"/>
    </location>
</feature>
<gene>
    <name evidence="3" type="ORF">SAMN04488092_11411</name>
</gene>
<evidence type="ECO:0000313" key="4">
    <source>
        <dbReference type="Proteomes" id="UP000198634"/>
    </source>
</evidence>
<dbReference type="Gene3D" id="2.40.128.520">
    <property type="match status" value="1"/>
</dbReference>
<dbReference type="STRING" id="657014.SAMN04488092_11411"/>
<evidence type="ECO:0000259" key="2">
    <source>
        <dbReference type="Pfam" id="PF09917"/>
    </source>
</evidence>
<dbReference type="PANTHER" id="PTHR36919">
    <property type="entry name" value="BLR1215 PROTEIN"/>
    <property type="match status" value="1"/>
</dbReference>
<accession>A0A1H9J4U4</accession>
<dbReference type="EMBL" id="FOEP01000014">
    <property type="protein sequence ID" value="SEQ81808.1"/>
    <property type="molecule type" value="Genomic_DNA"/>
</dbReference>
<dbReference type="Proteomes" id="UP000198634">
    <property type="component" value="Unassembled WGS sequence"/>
</dbReference>
<dbReference type="InterPro" id="IPR019223">
    <property type="entry name" value="DUF2147"/>
</dbReference>
<sequence>MWLRFSVCVVALALMAVPALADALLGVWLTKPDKKGQVAHVVAAPCGQGVCGTIARTFDKAGKAITTPNIGKRIFWDMKPVSPGAYEGRAWLPLHRVEFDGKMAVNGDKLTVRGCIAMVCQSQVWTRLR</sequence>
<dbReference type="PANTHER" id="PTHR36919:SF3">
    <property type="entry name" value="BLL5882 PROTEIN"/>
    <property type="match status" value="1"/>
</dbReference>
<dbReference type="AlphaFoldDB" id="A0A1H9J4U4"/>
<dbReference type="OrthoDB" id="9811671at2"/>
<name>A0A1H9J4U4_9RHOB</name>
<feature type="domain" description="DUF2147" evidence="2">
    <location>
        <begin position="26"/>
        <end position="127"/>
    </location>
</feature>
<evidence type="ECO:0000313" key="3">
    <source>
        <dbReference type="EMBL" id="SEQ81808.1"/>
    </source>
</evidence>
<keyword evidence="1" id="KW-0732">Signal</keyword>
<protein>
    <submittedName>
        <fullName evidence="3">Uncharacterized conserved protein, DUF2147 family</fullName>
    </submittedName>
</protein>
<evidence type="ECO:0000256" key="1">
    <source>
        <dbReference type="SAM" id="SignalP"/>
    </source>
</evidence>
<reference evidence="3 4" key="1">
    <citation type="submission" date="2016-10" db="EMBL/GenBank/DDBJ databases">
        <authorList>
            <person name="de Groot N.N."/>
        </authorList>
    </citation>
    <scope>NUCLEOTIDE SEQUENCE [LARGE SCALE GENOMIC DNA]</scope>
    <source>
        <strain evidence="3 4">DSM 22007</strain>
    </source>
</reference>
<feature type="chain" id="PRO_5009300940" evidence="1">
    <location>
        <begin position="22"/>
        <end position="129"/>
    </location>
</feature>
<dbReference type="Pfam" id="PF09917">
    <property type="entry name" value="DUF2147"/>
    <property type="match status" value="1"/>
</dbReference>